<dbReference type="Proteomes" id="UP000483432">
    <property type="component" value="Unassembled WGS sequence"/>
</dbReference>
<proteinExistence type="predicted"/>
<name>A0A7C9NQ12_9PROT</name>
<evidence type="ECO:0000256" key="1">
    <source>
        <dbReference type="SAM" id="MobiDB-lite"/>
    </source>
</evidence>
<organism evidence="2 3">
    <name type="scientific">Sulfuriferula multivorans</name>
    <dbReference type="NCBI Taxonomy" id="1559896"/>
    <lineage>
        <taxon>Bacteria</taxon>
        <taxon>Pseudomonadati</taxon>
        <taxon>Pseudomonadota</taxon>
        <taxon>Betaproteobacteria</taxon>
        <taxon>Nitrosomonadales</taxon>
        <taxon>Sulfuricellaceae</taxon>
        <taxon>Sulfuriferula</taxon>
    </lineage>
</organism>
<gene>
    <name evidence="2" type="ORF">GZ085_01270</name>
</gene>
<protein>
    <submittedName>
        <fullName evidence="2">Uncharacterized protein</fullName>
    </submittedName>
</protein>
<comment type="caution">
    <text evidence="2">The sequence shown here is derived from an EMBL/GenBank/DDBJ whole genome shotgun (WGS) entry which is preliminary data.</text>
</comment>
<dbReference type="EMBL" id="JAAFGW010000009">
    <property type="protein sequence ID" value="NDP47022.1"/>
    <property type="molecule type" value="Genomic_DNA"/>
</dbReference>
<feature type="compositionally biased region" description="Basic and acidic residues" evidence="1">
    <location>
        <begin position="1"/>
        <end position="24"/>
    </location>
</feature>
<dbReference type="AlphaFoldDB" id="A0A7C9NQ12"/>
<sequence length="114" mass="12364">MKHDTSKSKIQGEGDYDSAKKYNEQAHAFSKSGKVEQAAKQAAPRNAQEKSELWEAEQEGRSHAKGEQRAEGKSKTKKVDNDMSSPGRKPEKKAPGKSGTLGKPVSEKLPAAGR</sequence>
<feature type="region of interest" description="Disordered" evidence="1">
    <location>
        <begin position="1"/>
        <end position="114"/>
    </location>
</feature>
<evidence type="ECO:0000313" key="3">
    <source>
        <dbReference type="Proteomes" id="UP000483432"/>
    </source>
</evidence>
<reference evidence="2 3" key="1">
    <citation type="submission" date="2019-09" db="EMBL/GenBank/DDBJ databases">
        <title>H2 Metabolism Revealed by Metagenomic Analysis in Subglacial Sediment of East Antarctica.</title>
        <authorList>
            <person name="Yang Z."/>
            <person name="Zhang Y."/>
            <person name="Lv Y."/>
            <person name="Yan W."/>
            <person name="Xiao X."/>
            <person name="Sun B."/>
            <person name="Ma H."/>
        </authorList>
    </citation>
    <scope>NUCLEOTIDE SEQUENCE [LARGE SCALE GENOMIC DNA]</scope>
    <source>
        <strain evidence="2">Bin2_2</strain>
    </source>
</reference>
<feature type="compositionally biased region" description="Basic and acidic residues" evidence="1">
    <location>
        <begin position="47"/>
        <end position="81"/>
    </location>
</feature>
<accession>A0A7C9NQ12</accession>
<evidence type="ECO:0000313" key="2">
    <source>
        <dbReference type="EMBL" id="NDP47022.1"/>
    </source>
</evidence>